<evidence type="ECO:0000313" key="1">
    <source>
        <dbReference type="EMBL" id="OEL21932.1"/>
    </source>
</evidence>
<dbReference type="Proteomes" id="UP000095767">
    <property type="component" value="Unassembled WGS sequence"/>
</dbReference>
<dbReference type="PANTHER" id="PTHR34835:SF71">
    <property type="entry name" value="UBIQUITIN-LIKE PROTEASE FAMILY PROFILE DOMAIN-CONTAINING PROTEIN"/>
    <property type="match status" value="1"/>
</dbReference>
<reference evidence="1 2" key="1">
    <citation type="submission" date="2016-09" db="EMBL/GenBank/DDBJ databases">
        <title>The draft genome of Dichanthelium oligosanthes: A C3 panicoid grass species.</title>
        <authorList>
            <person name="Studer A.J."/>
            <person name="Schnable J.C."/>
            <person name="Brutnell T.P."/>
        </authorList>
    </citation>
    <scope>NUCLEOTIDE SEQUENCE [LARGE SCALE GENOMIC DNA]</scope>
    <source>
        <strain evidence="2">cv. Kellogg 1175</strain>
        <tissue evidence="1">Leaf</tissue>
    </source>
</reference>
<evidence type="ECO:0000313" key="2">
    <source>
        <dbReference type="Proteomes" id="UP000095767"/>
    </source>
</evidence>
<comment type="caution">
    <text evidence="1">The sequence shown here is derived from an EMBL/GenBank/DDBJ whole genome shotgun (WGS) entry which is preliminary data.</text>
</comment>
<accession>A0A1E5V9U1</accession>
<protein>
    <submittedName>
        <fullName evidence="1">Uncharacterized protein</fullName>
    </submittedName>
</protein>
<dbReference type="OrthoDB" id="695610at2759"/>
<dbReference type="AlphaFoldDB" id="A0A1E5V9U1"/>
<proteinExistence type="predicted"/>
<feature type="non-terminal residue" evidence="1">
    <location>
        <position position="1"/>
    </location>
</feature>
<dbReference type="PANTHER" id="PTHR34835">
    <property type="entry name" value="OS07G0283600 PROTEIN-RELATED"/>
    <property type="match status" value="1"/>
</dbReference>
<sequence length="140" mass="15635">LFDRLDPNNMVIDVGKDRGIHVIPFAVKQVLGLPDSGGILHFHANNQATKALSNFKTSVALVESEDLHASHLQKILEEDAKLESAMIDDELAIRFFFIIASNKLLFPSTNNNIRSKDIYLTRDLSCLPGMDWCKAVVDEL</sequence>
<dbReference type="EMBL" id="LWDX02046815">
    <property type="protein sequence ID" value="OEL21932.1"/>
    <property type="molecule type" value="Genomic_DNA"/>
</dbReference>
<keyword evidence="2" id="KW-1185">Reference proteome</keyword>
<name>A0A1E5V9U1_9POAL</name>
<organism evidence="1 2">
    <name type="scientific">Dichanthelium oligosanthes</name>
    <dbReference type="NCBI Taxonomy" id="888268"/>
    <lineage>
        <taxon>Eukaryota</taxon>
        <taxon>Viridiplantae</taxon>
        <taxon>Streptophyta</taxon>
        <taxon>Embryophyta</taxon>
        <taxon>Tracheophyta</taxon>
        <taxon>Spermatophyta</taxon>
        <taxon>Magnoliopsida</taxon>
        <taxon>Liliopsida</taxon>
        <taxon>Poales</taxon>
        <taxon>Poaceae</taxon>
        <taxon>PACMAD clade</taxon>
        <taxon>Panicoideae</taxon>
        <taxon>Panicodae</taxon>
        <taxon>Paniceae</taxon>
        <taxon>Dichantheliinae</taxon>
        <taxon>Dichanthelium</taxon>
    </lineage>
</organism>
<gene>
    <name evidence="1" type="ORF">BAE44_0017049</name>
</gene>